<dbReference type="EMBL" id="CAUWAG010000018">
    <property type="protein sequence ID" value="CAJ2511792.1"/>
    <property type="molecule type" value="Genomic_DNA"/>
</dbReference>
<dbReference type="PANTHER" id="PTHR42055">
    <property type="entry name" value="YALI0E03476P"/>
    <property type="match status" value="1"/>
</dbReference>
<evidence type="ECO:0000313" key="2">
    <source>
        <dbReference type="EMBL" id="CAJ2511792.1"/>
    </source>
</evidence>
<evidence type="ECO:0000313" key="3">
    <source>
        <dbReference type="Proteomes" id="UP001295740"/>
    </source>
</evidence>
<comment type="caution">
    <text evidence="2">The sequence shown here is derived from an EMBL/GenBank/DDBJ whole genome shotgun (WGS) entry which is preliminary data.</text>
</comment>
<dbReference type="AlphaFoldDB" id="A0AAI8YLL8"/>
<feature type="region of interest" description="Disordered" evidence="1">
    <location>
        <begin position="499"/>
        <end position="536"/>
    </location>
</feature>
<proteinExistence type="predicted"/>
<organism evidence="2 3">
    <name type="scientific">Anthostomella pinea</name>
    <dbReference type="NCBI Taxonomy" id="933095"/>
    <lineage>
        <taxon>Eukaryota</taxon>
        <taxon>Fungi</taxon>
        <taxon>Dikarya</taxon>
        <taxon>Ascomycota</taxon>
        <taxon>Pezizomycotina</taxon>
        <taxon>Sordariomycetes</taxon>
        <taxon>Xylariomycetidae</taxon>
        <taxon>Xylariales</taxon>
        <taxon>Xylariaceae</taxon>
        <taxon>Anthostomella</taxon>
    </lineage>
</organism>
<gene>
    <name evidence="2" type="ORF">KHLLAP_LOCUS12260</name>
</gene>
<dbReference type="Proteomes" id="UP001295740">
    <property type="component" value="Unassembled WGS sequence"/>
</dbReference>
<accession>A0AAI8YLL8</accession>
<sequence length="625" mass="70001">MPKQRAVLGLRIGPGRISMLLVSLGLFALFTLIFTLPSAIPTGPSLSKTIADSKATIPKYKDKISSSILNPFRSAAHKPPEQKNSEYGGSSWYSDWNWRNPFSSSVTLDENRSLLPPLKERAPIYAYYDTTIERDAATKEAESALLLTWRRAWWAQGFKPVILSVAEATNNPLYHELQGMEVEPTFKKDMMRWLAWENMGGGLLSHHLLLPMAARQDPLLSFLRRAEYPALTRWEGLDDSLFAGTLTEITTAISQALRNPQKKSAKDLISAVSSDTFQVDPSRESLAFYGAKNVAKSYPKVSDEQTADHARGLKSLNLLINSHLHNTWQHLFSDGIAVLKPMPTHTNVMIEPALELATRLASCSDSPVPASCPPNLPKCVPCVSSHPLKVSTPARYRNKTAVYTIGTVPHPYTLRTLEELRETIDVAFIRRDTKRDNWLYVVFQELLGTGISGSARVLRFKEAVAGEFATSHSLWLTGEKETLPHDLDWWFGFALPPNGTDDGKSETPVPGPERRPKPKHDPADGPIPDDYQLTREPGLLKRAREVEKSKEAKDVRIREAIEAWNLADTEAWRFAKAFLARSRVQREQWEEEESKFADGAGRDTTDGGRRSSWARWSDGGDEDDD</sequence>
<protein>
    <submittedName>
        <fullName evidence="2">Uu.00g074170.m01.CDS01</fullName>
    </submittedName>
</protein>
<reference evidence="2" key="1">
    <citation type="submission" date="2023-10" db="EMBL/GenBank/DDBJ databases">
        <authorList>
            <person name="Hackl T."/>
        </authorList>
    </citation>
    <scope>NUCLEOTIDE SEQUENCE</scope>
</reference>
<feature type="region of interest" description="Disordered" evidence="1">
    <location>
        <begin position="584"/>
        <end position="625"/>
    </location>
</feature>
<dbReference type="PANTHER" id="PTHR42055:SF1">
    <property type="entry name" value="YALI0E03476P"/>
    <property type="match status" value="1"/>
</dbReference>
<evidence type="ECO:0000256" key="1">
    <source>
        <dbReference type="SAM" id="MobiDB-lite"/>
    </source>
</evidence>
<keyword evidence="3" id="KW-1185">Reference proteome</keyword>
<name>A0AAI8YLL8_9PEZI</name>
<feature type="compositionally biased region" description="Basic and acidic residues" evidence="1">
    <location>
        <begin position="584"/>
        <end position="609"/>
    </location>
</feature>
<feature type="compositionally biased region" description="Basic and acidic residues" evidence="1">
    <location>
        <begin position="512"/>
        <end position="523"/>
    </location>
</feature>